<proteinExistence type="predicted"/>
<protein>
    <submittedName>
        <fullName evidence="1">Uncharacterized protein</fullName>
    </submittedName>
</protein>
<dbReference type="AlphaFoldDB" id="A0AAV3RSY4"/>
<dbReference type="EMBL" id="BAABME010011991">
    <property type="protein sequence ID" value="GAA0184569.1"/>
    <property type="molecule type" value="Genomic_DNA"/>
</dbReference>
<reference evidence="1 2" key="1">
    <citation type="submission" date="2024-01" db="EMBL/GenBank/DDBJ databases">
        <title>The complete chloroplast genome sequence of Lithospermum erythrorhizon: insights into the phylogenetic relationship among Boraginaceae species and the maternal lineages of purple gromwells.</title>
        <authorList>
            <person name="Okada T."/>
            <person name="Watanabe K."/>
        </authorList>
    </citation>
    <scope>NUCLEOTIDE SEQUENCE [LARGE SCALE GENOMIC DNA]</scope>
</reference>
<dbReference type="PANTHER" id="PTHR47481:SF29">
    <property type="entry name" value="RETROTRANSPOSON GAG DOMAIN-CONTAINING PROTEIN"/>
    <property type="match status" value="1"/>
</dbReference>
<evidence type="ECO:0000313" key="2">
    <source>
        <dbReference type="Proteomes" id="UP001454036"/>
    </source>
</evidence>
<name>A0AAV3RSY4_LITER</name>
<comment type="caution">
    <text evidence="1">The sequence shown here is derived from an EMBL/GenBank/DDBJ whole genome shotgun (WGS) entry which is preliminary data.</text>
</comment>
<sequence length="258" mass="28232">MVLSWIQATVSVDILWSLLQHGHSLTTREAWLKISALFISQAQSQEVQLKREFFNFTKGDHLSMLDYITQMKSLADSLLAIEAIIIEKDLVAQLCIRLPEDYISIITSITTRVPSPLIWKLAHCFLTLKPNVNHFPRLLISLLLASKHSSGSSSVHRGRGATPSGSSPASLQSFVPFDDQLHFDTGATSHMTSNSGTPSFLMIMIVTLYLMDKATNQTLINCASPSPLYSLPSSSVSSSSTESHVLALTANVVSSSQL</sequence>
<gene>
    <name evidence="1" type="ORF">LIER_31857</name>
</gene>
<dbReference type="Pfam" id="PF14223">
    <property type="entry name" value="Retrotran_gag_2"/>
    <property type="match status" value="1"/>
</dbReference>
<dbReference type="PANTHER" id="PTHR47481">
    <property type="match status" value="1"/>
</dbReference>
<keyword evidence="2" id="KW-1185">Reference proteome</keyword>
<organism evidence="1 2">
    <name type="scientific">Lithospermum erythrorhizon</name>
    <name type="common">Purple gromwell</name>
    <name type="synonym">Lithospermum officinale var. erythrorhizon</name>
    <dbReference type="NCBI Taxonomy" id="34254"/>
    <lineage>
        <taxon>Eukaryota</taxon>
        <taxon>Viridiplantae</taxon>
        <taxon>Streptophyta</taxon>
        <taxon>Embryophyta</taxon>
        <taxon>Tracheophyta</taxon>
        <taxon>Spermatophyta</taxon>
        <taxon>Magnoliopsida</taxon>
        <taxon>eudicotyledons</taxon>
        <taxon>Gunneridae</taxon>
        <taxon>Pentapetalae</taxon>
        <taxon>asterids</taxon>
        <taxon>lamiids</taxon>
        <taxon>Boraginales</taxon>
        <taxon>Boraginaceae</taxon>
        <taxon>Boraginoideae</taxon>
        <taxon>Lithospermeae</taxon>
        <taxon>Lithospermum</taxon>
    </lineage>
</organism>
<accession>A0AAV3RSY4</accession>
<dbReference type="Proteomes" id="UP001454036">
    <property type="component" value="Unassembled WGS sequence"/>
</dbReference>
<evidence type="ECO:0000313" key="1">
    <source>
        <dbReference type="EMBL" id="GAA0184569.1"/>
    </source>
</evidence>